<dbReference type="EMBL" id="VMRG01000001">
    <property type="protein sequence ID" value="KAA6231923.1"/>
    <property type="molecule type" value="Genomic_DNA"/>
</dbReference>
<dbReference type="InterPro" id="IPR029044">
    <property type="entry name" value="Nucleotide-diphossugar_trans"/>
</dbReference>
<feature type="domain" description="Nucleotidyl transferase" evidence="1">
    <location>
        <begin position="19"/>
        <end position="227"/>
    </location>
</feature>
<evidence type="ECO:0000259" key="1">
    <source>
        <dbReference type="Pfam" id="PF00483"/>
    </source>
</evidence>
<dbReference type="Proteomes" id="UP000327458">
    <property type="component" value="Unassembled WGS sequence"/>
</dbReference>
<dbReference type="InterPro" id="IPR005835">
    <property type="entry name" value="NTP_transferase_dom"/>
</dbReference>
<evidence type="ECO:0000259" key="2">
    <source>
        <dbReference type="Pfam" id="PF22640"/>
    </source>
</evidence>
<dbReference type="InterPro" id="IPR051161">
    <property type="entry name" value="Mannose-6P_isomerase_type2"/>
</dbReference>
<dbReference type="InterPro" id="IPR054566">
    <property type="entry name" value="ManC/GMP-like_b-helix"/>
</dbReference>
<proteinExistence type="predicted"/>
<protein>
    <submittedName>
        <fullName evidence="3">Uncharacterized protein</fullName>
    </submittedName>
</protein>
<gene>
    <name evidence="3" type="ORF">FP507_01500</name>
</gene>
<dbReference type="Gene3D" id="3.90.550.10">
    <property type="entry name" value="Spore Coat Polysaccharide Biosynthesis Protein SpsA, Chain A"/>
    <property type="match status" value="1"/>
</dbReference>
<dbReference type="PANTHER" id="PTHR46390:SF1">
    <property type="entry name" value="MANNOSE-1-PHOSPHATE GUANYLYLTRANSFERASE"/>
    <property type="match status" value="1"/>
</dbReference>
<name>A0A5M8I906_CHLPH</name>
<sequence>MRGVMTSHTENHLYAVVIAGVGTRMFWPLEREARPMPFLDPADMGSLLSGALHRAEGIVPREHIVLVAGLHAKSLLEGVGELYSEHNLLIEPVWRGTAASVALAAAHVRKLDAEAVLLVIPADHVVHDEEACEAVLRLAAAVASGREAMVVVGIEALRPETGCGYIQKGAELPLPEPETPEGSSHLYAVRTVVEKADYATAVDFISSGDFCWNSGIFVTRVDLLLHEFSRWIPELYRDLLSLSEVARTRDFKRVSAEVYAWLHRQSIESCLMEKSKRVVVLTGEFGWAAPCTWDDIIRLKGTSGGDEKEVVLLESEGVFVRKPPGRVVCCIGVSGLIVVDAGDALLICCRGEAGRVPGLLEELKRRGMDEVL</sequence>
<dbReference type="GO" id="GO:0009298">
    <property type="term" value="P:GDP-mannose biosynthetic process"/>
    <property type="evidence" value="ECO:0007669"/>
    <property type="project" value="TreeGrafter"/>
</dbReference>
<dbReference type="Pfam" id="PF00483">
    <property type="entry name" value="NTP_transferase"/>
    <property type="match status" value="1"/>
</dbReference>
<evidence type="ECO:0000313" key="4">
    <source>
        <dbReference type="Proteomes" id="UP000327458"/>
    </source>
</evidence>
<dbReference type="AlphaFoldDB" id="A0A5M8I906"/>
<dbReference type="SUPFAM" id="SSF53448">
    <property type="entry name" value="Nucleotide-diphospho-sugar transferases"/>
    <property type="match status" value="1"/>
</dbReference>
<reference evidence="3 4" key="1">
    <citation type="submission" date="2019-07" db="EMBL/GenBank/DDBJ databases">
        <title>Draft genome Sequence of Chlorobium phaeovibrioides sp. strain PhvTcv-s14, from the Phylum Chlorobi.</title>
        <authorList>
            <person name="Babenko V."/>
            <person name="Boldyreva D."/>
            <person name="Kanygina A."/>
            <person name="Selezneva O."/>
            <person name="Akopiyan T."/>
            <person name="Lunina O."/>
        </authorList>
    </citation>
    <scope>NUCLEOTIDE SEQUENCE [LARGE SCALE GENOMIC DNA]</scope>
    <source>
        <strain evidence="3 4">GrTcv12</strain>
    </source>
</reference>
<accession>A0A5M8I906</accession>
<dbReference type="Pfam" id="PF22640">
    <property type="entry name" value="ManC_GMP_beta-helix"/>
    <property type="match status" value="1"/>
</dbReference>
<dbReference type="PANTHER" id="PTHR46390">
    <property type="entry name" value="MANNOSE-1-PHOSPHATE GUANYLYLTRANSFERASE"/>
    <property type="match status" value="1"/>
</dbReference>
<comment type="caution">
    <text evidence="3">The sequence shown here is derived from an EMBL/GenBank/DDBJ whole genome shotgun (WGS) entry which is preliminary data.</text>
</comment>
<organism evidence="3 4">
    <name type="scientific">Chlorobium phaeovibrioides</name>
    <dbReference type="NCBI Taxonomy" id="1094"/>
    <lineage>
        <taxon>Bacteria</taxon>
        <taxon>Pseudomonadati</taxon>
        <taxon>Chlorobiota</taxon>
        <taxon>Chlorobiia</taxon>
        <taxon>Chlorobiales</taxon>
        <taxon>Chlorobiaceae</taxon>
        <taxon>Chlorobium/Pelodictyon group</taxon>
        <taxon>Chlorobium</taxon>
    </lineage>
</organism>
<dbReference type="GO" id="GO:0004475">
    <property type="term" value="F:mannose-1-phosphate guanylyltransferase (GTP) activity"/>
    <property type="evidence" value="ECO:0007669"/>
    <property type="project" value="TreeGrafter"/>
</dbReference>
<evidence type="ECO:0000313" key="3">
    <source>
        <dbReference type="EMBL" id="KAA6231923.1"/>
    </source>
</evidence>
<dbReference type="SUPFAM" id="SSF159283">
    <property type="entry name" value="Guanosine diphospho-D-mannose pyrophosphorylase/mannose-6-phosphate isomerase linker domain"/>
    <property type="match status" value="1"/>
</dbReference>
<feature type="domain" description="MannoseP isomerase/GMP-like beta-helix" evidence="2">
    <location>
        <begin position="309"/>
        <end position="363"/>
    </location>
</feature>